<evidence type="ECO:0000256" key="3">
    <source>
        <dbReference type="ARBA" id="ARBA00022793"/>
    </source>
</evidence>
<evidence type="ECO:0008006" key="12">
    <source>
        <dbReference type="Google" id="ProtNLM"/>
    </source>
</evidence>
<dbReference type="InterPro" id="IPR003817">
    <property type="entry name" value="PS_Dcarbxylase"/>
</dbReference>
<accession>A0A381YRJ1</accession>
<reference evidence="11" key="1">
    <citation type="submission" date="2018-05" db="EMBL/GenBank/DDBJ databases">
        <authorList>
            <person name="Lanie J.A."/>
            <person name="Ng W.-L."/>
            <person name="Kazmierczak K.M."/>
            <person name="Andrzejewski T.M."/>
            <person name="Davidsen T.M."/>
            <person name="Wayne K.J."/>
            <person name="Tettelin H."/>
            <person name="Glass J.I."/>
            <person name="Rusch D."/>
            <person name="Podicherti R."/>
            <person name="Tsui H.-C.T."/>
            <person name="Winkler M.E."/>
        </authorList>
    </citation>
    <scope>NUCLEOTIDE SEQUENCE</scope>
</reference>
<proteinExistence type="inferred from homology"/>
<dbReference type="EMBL" id="UINC01018869">
    <property type="protein sequence ID" value="SVA79579.1"/>
    <property type="molecule type" value="Genomic_DNA"/>
</dbReference>
<dbReference type="PANTHER" id="PTHR35809:SF1">
    <property type="entry name" value="ARCHAETIDYLSERINE DECARBOXYLASE PROENZYME-RELATED"/>
    <property type="match status" value="1"/>
</dbReference>
<evidence type="ECO:0000256" key="8">
    <source>
        <dbReference type="ARBA" id="ARBA00023239"/>
    </source>
</evidence>
<keyword evidence="5" id="KW-0472">Membrane</keyword>
<dbReference type="GO" id="GO:0008654">
    <property type="term" value="P:phospholipid biosynthetic process"/>
    <property type="evidence" value="ECO:0007669"/>
    <property type="project" value="UniProtKB-KW"/>
</dbReference>
<dbReference type="AlphaFoldDB" id="A0A381YRJ1"/>
<name>A0A381YRJ1_9ZZZZ</name>
<evidence type="ECO:0000313" key="11">
    <source>
        <dbReference type="EMBL" id="SVA79579.1"/>
    </source>
</evidence>
<evidence type="ECO:0000256" key="5">
    <source>
        <dbReference type="ARBA" id="ARBA00023136"/>
    </source>
</evidence>
<keyword evidence="6" id="KW-0865">Zymogen</keyword>
<evidence type="ECO:0000256" key="6">
    <source>
        <dbReference type="ARBA" id="ARBA00023145"/>
    </source>
</evidence>
<sequence length="220" mass="24742">MRIDRSVFPFITLAWLPCVALVWLGKSVIAIPLFLLGLFFLFFFRDPIRHPPEDEDAILAPADGRVLVAGPIQTETPPPGDWRQISIFLSPLNVHINRSPIHGLVTNIEYRPGKFFPAYRSEAASQNECNEIWLRHDRQLVVCRQIVGVMARRIICRVETGMRLLSGQRLGIMKFGSRIDLFIPVTATICVSEGQSVRAGETIVANFSKLDDFEGVATVR</sequence>
<dbReference type="GO" id="GO:0004609">
    <property type="term" value="F:phosphatidylserine decarboxylase activity"/>
    <property type="evidence" value="ECO:0007669"/>
    <property type="project" value="InterPro"/>
</dbReference>
<dbReference type="Pfam" id="PF02666">
    <property type="entry name" value="PS_Dcarbxylase"/>
    <property type="match status" value="1"/>
</dbReference>
<gene>
    <name evidence="11" type="ORF">METZ01_LOCUS132433</name>
</gene>
<organism evidence="11">
    <name type="scientific">marine metagenome</name>
    <dbReference type="NCBI Taxonomy" id="408172"/>
    <lineage>
        <taxon>unclassified sequences</taxon>
        <taxon>metagenomes</taxon>
        <taxon>ecological metagenomes</taxon>
    </lineage>
</organism>
<keyword evidence="8" id="KW-0456">Lyase</keyword>
<evidence type="ECO:0000256" key="9">
    <source>
        <dbReference type="ARBA" id="ARBA00023264"/>
    </source>
</evidence>
<evidence type="ECO:0000256" key="4">
    <source>
        <dbReference type="ARBA" id="ARBA00023098"/>
    </source>
</evidence>
<keyword evidence="10" id="KW-0670">Pyruvate</keyword>
<keyword evidence="9" id="KW-1208">Phospholipid metabolism</keyword>
<keyword evidence="3" id="KW-0210">Decarboxylase</keyword>
<evidence type="ECO:0000256" key="1">
    <source>
        <dbReference type="ARBA" id="ARBA00022475"/>
    </source>
</evidence>
<keyword evidence="7" id="KW-0594">Phospholipid biosynthesis</keyword>
<dbReference type="InterPro" id="IPR033175">
    <property type="entry name" value="PSD-A"/>
</dbReference>
<dbReference type="PANTHER" id="PTHR35809">
    <property type="entry name" value="ARCHAETIDYLSERINE DECARBOXYLASE PROENZYME-RELATED"/>
    <property type="match status" value="1"/>
</dbReference>
<evidence type="ECO:0000256" key="7">
    <source>
        <dbReference type="ARBA" id="ARBA00023209"/>
    </source>
</evidence>
<protein>
    <recommendedName>
        <fullName evidence="12">Phosphatidylserine decarboxylase</fullName>
    </recommendedName>
</protein>
<evidence type="ECO:0000256" key="2">
    <source>
        <dbReference type="ARBA" id="ARBA00022516"/>
    </source>
</evidence>
<keyword evidence="4" id="KW-0443">Lipid metabolism</keyword>
<keyword evidence="2" id="KW-0444">Lipid biosynthesis</keyword>
<dbReference type="HAMAP" id="MF_00664">
    <property type="entry name" value="PS_decarb_PSD_A"/>
    <property type="match status" value="1"/>
</dbReference>
<evidence type="ECO:0000256" key="10">
    <source>
        <dbReference type="ARBA" id="ARBA00023317"/>
    </source>
</evidence>
<keyword evidence="1" id="KW-1003">Cell membrane</keyword>